<keyword evidence="7" id="KW-1185">Reference proteome</keyword>
<dbReference type="InterPro" id="IPR019888">
    <property type="entry name" value="Tscrpt_reg_AsnC-like"/>
</dbReference>
<dbReference type="InterPro" id="IPR011008">
    <property type="entry name" value="Dimeric_a/b-barrel"/>
</dbReference>
<dbReference type="SMART" id="SM00344">
    <property type="entry name" value="HTH_ASNC"/>
    <property type="match status" value="1"/>
</dbReference>
<name>A0A401YJY2_9ACTN</name>
<evidence type="ECO:0000256" key="2">
    <source>
        <dbReference type="ARBA" id="ARBA00023125"/>
    </source>
</evidence>
<keyword evidence="3" id="KW-0804">Transcription</keyword>
<dbReference type="AlphaFoldDB" id="A0A401YJY2"/>
<dbReference type="Pfam" id="PF13404">
    <property type="entry name" value="HTH_AsnC-type"/>
    <property type="match status" value="2"/>
</dbReference>
<dbReference type="GO" id="GO:0005829">
    <property type="term" value="C:cytosol"/>
    <property type="evidence" value="ECO:0007669"/>
    <property type="project" value="TreeGrafter"/>
</dbReference>
<keyword evidence="1" id="KW-0805">Transcription regulation</keyword>
<organism evidence="6 7">
    <name type="scientific">Embleya hyalina</name>
    <dbReference type="NCBI Taxonomy" id="516124"/>
    <lineage>
        <taxon>Bacteria</taxon>
        <taxon>Bacillati</taxon>
        <taxon>Actinomycetota</taxon>
        <taxon>Actinomycetes</taxon>
        <taxon>Kitasatosporales</taxon>
        <taxon>Streptomycetaceae</taxon>
        <taxon>Embleya</taxon>
    </lineage>
</organism>
<gene>
    <name evidence="6" type="primary">asnC_2</name>
    <name evidence="6" type="ORF">EHYA_02582</name>
</gene>
<sequence>MEYLDLQLIHALGIDGRAPLRRIASVLGVSDQMVARHYARLRETAGLRVVGRLNPRPVGQAVWLLRLRCVPSAALGLARALAEREDTRWVRLASGGTEIICHLVAAGADDADRDALLLDRIPAARRVLSISAHRLLRMFKGGPSSWDGPAWVLGRPALDRAQQDALAPGFPPPTTWAEAVELGELDHALVAALGRDGRASHAALAVEVRRHESTVRRRIAQLRGAGALFFDLEVDERPLGNPTATTMWMSVRPAYLAATGAALADHPEVAYAAATTGRTNLYATVLCAGDEALYDYLADRIGALPGIDAVETAPIIRTVKRVGAVGRTVRNG</sequence>
<dbReference type="InterPro" id="IPR036388">
    <property type="entry name" value="WH-like_DNA-bd_sf"/>
</dbReference>
<dbReference type="EMBL" id="BIFH01000016">
    <property type="protein sequence ID" value="GCD94913.1"/>
    <property type="molecule type" value="Genomic_DNA"/>
</dbReference>
<dbReference type="RefSeq" id="WP_246126620.1">
    <property type="nucleotide sequence ID" value="NZ_BIFH01000016.1"/>
</dbReference>
<evidence type="ECO:0000313" key="7">
    <source>
        <dbReference type="Proteomes" id="UP000286931"/>
    </source>
</evidence>
<dbReference type="SUPFAM" id="SSF54909">
    <property type="entry name" value="Dimeric alpha+beta barrel"/>
    <property type="match status" value="1"/>
</dbReference>
<keyword evidence="2" id="KW-0238">DNA-binding</keyword>
<evidence type="ECO:0000313" key="6">
    <source>
        <dbReference type="EMBL" id="GCD94913.1"/>
    </source>
</evidence>
<dbReference type="GO" id="GO:0043565">
    <property type="term" value="F:sequence-specific DNA binding"/>
    <property type="evidence" value="ECO:0007669"/>
    <property type="project" value="InterPro"/>
</dbReference>
<feature type="domain" description="HTH asnC-type" evidence="5">
    <location>
        <begin position="4"/>
        <end position="42"/>
    </location>
</feature>
<evidence type="ECO:0000256" key="3">
    <source>
        <dbReference type="ARBA" id="ARBA00023163"/>
    </source>
</evidence>
<dbReference type="InterPro" id="IPR000485">
    <property type="entry name" value="AsnC-type_HTH_dom"/>
</dbReference>
<proteinExistence type="predicted"/>
<dbReference type="Gene3D" id="1.10.10.10">
    <property type="entry name" value="Winged helix-like DNA-binding domain superfamily/Winged helix DNA-binding domain"/>
    <property type="match status" value="2"/>
</dbReference>
<accession>A0A401YJY2</accession>
<dbReference type="InterPro" id="IPR019887">
    <property type="entry name" value="Tscrpt_reg_AsnC/Lrp_C"/>
</dbReference>
<dbReference type="Pfam" id="PF01037">
    <property type="entry name" value="AsnC_trans_reg"/>
    <property type="match status" value="1"/>
</dbReference>
<dbReference type="PANTHER" id="PTHR30154:SF34">
    <property type="entry name" value="TRANSCRIPTIONAL REGULATOR AZLB"/>
    <property type="match status" value="1"/>
</dbReference>
<protein>
    <submittedName>
        <fullName evidence="6">AsnC family transcriptional regulator</fullName>
    </submittedName>
</protein>
<evidence type="ECO:0000256" key="1">
    <source>
        <dbReference type="ARBA" id="ARBA00023015"/>
    </source>
</evidence>
<feature type="domain" description="Transcription regulator AsnC/Lrp ligand binding" evidence="4">
    <location>
        <begin position="250"/>
        <end position="318"/>
    </location>
</feature>
<feature type="domain" description="HTH asnC-type" evidence="5">
    <location>
        <begin position="184"/>
        <end position="223"/>
    </location>
</feature>
<dbReference type="Proteomes" id="UP000286931">
    <property type="component" value="Unassembled WGS sequence"/>
</dbReference>
<evidence type="ECO:0000259" key="5">
    <source>
        <dbReference type="Pfam" id="PF13404"/>
    </source>
</evidence>
<evidence type="ECO:0000259" key="4">
    <source>
        <dbReference type="Pfam" id="PF01037"/>
    </source>
</evidence>
<reference evidence="6 7" key="1">
    <citation type="submission" date="2018-12" db="EMBL/GenBank/DDBJ databases">
        <title>Draft genome sequence of Embleya hyalina NBRC 13850T.</title>
        <authorList>
            <person name="Komaki H."/>
            <person name="Hosoyama A."/>
            <person name="Kimura A."/>
            <person name="Ichikawa N."/>
            <person name="Tamura T."/>
        </authorList>
    </citation>
    <scope>NUCLEOTIDE SEQUENCE [LARGE SCALE GENOMIC DNA]</scope>
    <source>
        <strain evidence="6 7">NBRC 13850</strain>
    </source>
</reference>
<dbReference type="GO" id="GO:0043200">
    <property type="term" value="P:response to amino acid"/>
    <property type="evidence" value="ECO:0007669"/>
    <property type="project" value="TreeGrafter"/>
</dbReference>
<dbReference type="PANTHER" id="PTHR30154">
    <property type="entry name" value="LEUCINE-RESPONSIVE REGULATORY PROTEIN"/>
    <property type="match status" value="1"/>
</dbReference>
<comment type="caution">
    <text evidence="6">The sequence shown here is derived from an EMBL/GenBank/DDBJ whole genome shotgun (WGS) entry which is preliminary data.</text>
</comment>
<dbReference type="Gene3D" id="3.30.70.920">
    <property type="match status" value="1"/>
</dbReference>